<organism evidence="1 2">
    <name type="scientific">Arthrobacter phage Faja</name>
    <dbReference type="NCBI Taxonomy" id="2419957"/>
    <lineage>
        <taxon>Viruses</taxon>
        <taxon>Duplodnaviria</taxon>
        <taxon>Heunggongvirae</taxon>
        <taxon>Uroviricota</taxon>
        <taxon>Caudoviricetes</taxon>
        <taxon>Fajavirus</taxon>
        <taxon>Fajavirus faja</taxon>
    </lineage>
</organism>
<protein>
    <submittedName>
        <fullName evidence="1">Uncharacterized protein</fullName>
    </submittedName>
</protein>
<dbReference type="Proteomes" id="UP000280317">
    <property type="component" value="Segment"/>
</dbReference>
<evidence type="ECO:0000313" key="1">
    <source>
        <dbReference type="EMBL" id="AYN57901.1"/>
    </source>
</evidence>
<dbReference type="EMBL" id="MH834612">
    <property type="protein sequence ID" value="AYN57901.1"/>
    <property type="molecule type" value="Genomic_DNA"/>
</dbReference>
<dbReference type="RefSeq" id="YP_010656335.1">
    <property type="nucleotide sequence ID" value="NC_070837.1"/>
</dbReference>
<name>A0A3G2KG27_9CAUD</name>
<reference evidence="1 2" key="1">
    <citation type="submission" date="2018-09" db="EMBL/GenBank/DDBJ databases">
        <authorList>
            <person name="Ulbrich M.C."/>
            <person name="Stoner T.H."/>
            <person name="Garlena R.A."/>
            <person name="Russell D.A."/>
            <person name="Pope W.H."/>
            <person name="Jacobs-Sera D."/>
            <person name="Hatfull G.F."/>
        </authorList>
    </citation>
    <scope>NUCLEOTIDE SEQUENCE [LARGE SCALE GENOMIC DNA]</scope>
</reference>
<proteinExistence type="predicted"/>
<gene>
    <name evidence="1" type="primary">49</name>
    <name evidence="1" type="ORF">PBI_FAJA_49</name>
</gene>
<dbReference type="GeneID" id="77932214"/>
<sequence>MSAVSDRLDAIQKRLDAAAPGTITITPSDVAWLRVTARKQDAALEAVRALAERWNSRGESDMAFSKTIEDENISVALLTDGATMVENARHIRNALEAKS</sequence>
<evidence type="ECO:0000313" key="2">
    <source>
        <dbReference type="Proteomes" id="UP000280317"/>
    </source>
</evidence>
<dbReference type="KEGG" id="vg:77932214"/>
<accession>A0A3G2KG27</accession>
<keyword evidence="2" id="KW-1185">Reference proteome</keyword>